<protein>
    <recommendedName>
        <fullName evidence="3">N-acetyltransferase domain-containing protein</fullName>
    </recommendedName>
</protein>
<gene>
    <name evidence="1" type="ORF">D9758_006778</name>
</gene>
<dbReference type="PANTHER" id="PTHR43138">
    <property type="entry name" value="ACETYLTRANSFERASE, GNAT FAMILY"/>
    <property type="match status" value="1"/>
</dbReference>
<accession>A0A8H5FU08</accession>
<dbReference type="InterPro" id="IPR052742">
    <property type="entry name" value="Mito_N-acetyltransferase"/>
</dbReference>
<dbReference type="AlphaFoldDB" id="A0A8H5FU08"/>
<dbReference type="GO" id="GO:0005634">
    <property type="term" value="C:nucleus"/>
    <property type="evidence" value="ECO:0007669"/>
    <property type="project" value="TreeGrafter"/>
</dbReference>
<dbReference type="Gene3D" id="3.40.630.30">
    <property type="match status" value="2"/>
</dbReference>
<dbReference type="EMBL" id="JAACJM010000085">
    <property type="protein sequence ID" value="KAF5348702.1"/>
    <property type="molecule type" value="Genomic_DNA"/>
</dbReference>
<proteinExistence type="predicted"/>
<comment type="caution">
    <text evidence="1">The sequence shown here is derived from an EMBL/GenBank/DDBJ whole genome shotgun (WGS) entry which is preliminary data.</text>
</comment>
<evidence type="ECO:0008006" key="3">
    <source>
        <dbReference type="Google" id="ProtNLM"/>
    </source>
</evidence>
<dbReference type="PANTHER" id="PTHR43138:SF1">
    <property type="entry name" value="N-ACETYLTRANSFERASE ACA1"/>
    <property type="match status" value="1"/>
</dbReference>
<name>A0A8H5FU08_9AGAR</name>
<dbReference type="OrthoDB" id="10264707at2759"/>
<reference evidence="1 2" key="1">
    <citation type="journal article" date="2020" name="ISME J.">
        <title>Uncovering the hidden diversity of litter-decomposition mechanisms in mushroom-forming fungi.</title>
        <authorList>
            <person name="Floudas D."/>
            <person name="Bentzer J."/>
            <person name="Ahren D."/>
            <person name="Johansson T."/>
            <person name="Persson P."/>
            <person name="Tunlid A."/>
        </authorList>
    </citation>
    <scope>NUCLEOTIDE SEQUENCE [LARGE SCALE GENOMIC DNA]</scope>
    <source>
        <strain evidence="1 2">CBS 291.85</strain>
    </source>
</reference>
<sequence>MSAYGTFTRSTGDYQLGAILPSTIWCTNVSSSNNTPDRPYITIHHVTLTNALPAPGLISHLASVFGAVVEEGRTYPQEDVITVDSFEKYFFAEDVFIAVQAMGTINSEKDASVTSLTLDEARNGREWETCVVGFYYVKPNYPGRSSHVSHSFAYVVQKSSLTDVHGLPVFGVLYPSHTLHLLWERLGFTKAGRIPQAGRLKRLDGKGEEYVDAWVIYKSFVEEDDAKAQDQQVN</sequence>
<keyword evidence="2" id="KW-1185">Reference proteome</keyword>
<organism evidence="1 2">
    <name type="scientific">Tetrapyrgos nigripes</name>
    <dbReference type="NCBI Taxonomy" id="182062"/>
    <lineage>
        <taxon>Eukaryota</taxon>
        <taxon>Fungi</taxon>
        <taxon>Dikarya</taxon>
        <taxon>Basidiomycota</taxon>
        <taxon>Agaricomycotina</taxon>
        <taxon>Agaricomycetes</taxon>
        <taxon>Agaricomycetidae</taxon>
        <taxon>Agaricales</taxon>
        <taxon>Marasmiineae</taxon>
        <taxon>Marasmiaceae</taxon>
        <taxon>Tetrapyrgos</taxon>
    </lineage>
</organism>
<dbReference type="Proteomes" id="UP000559256">
    <property type="component" value="Unassembled WGS sequence"/>
</dbReference>
<evidence type="ECO:0000313" key="2">
    <source>
        <dbReference type="Proteomes" id="UP000559256"/>
    </source>
</evidence>
<evidence type="ECO:0000313" key="1">
    <source>
        <dbReference type="EMBL" id="KAF5348702.1"/>
    </source>
</evidence>